<keyword evidence="9" id="KW-1185">Reference proteome</keyword>
<evidence type="ECO:0000256" key="3">
    <source>
        <dbReference type="ARBA" id="ARBA00022827"/>
    </source>
</evidence>
<dbReference type="EC" id="1.6.5.-" evidence="8"/>
<evidence type="ECO:0000256" key="1">
    <source>
        <dbReference type="ARBA" id="ARBA00005272"/>
    </source>
</evidence>
<dbReference type="InterPro" id="IPR036188">
    <property type="entry name" value="FAD/NAD-bd_sf"/>
</dbReference>
<evidence type="ECO:0000259" key="7">
    <source>
        <dbReference type="Pfam" id="PF07992"/>
    </source>
</evidence>
<proteinExistence type="inferred from homology"/>
<evidence type="ECO:0000256" key="2">
    <source>
        <dbReference type="ARBA" id="ARBA00022630"/>
    </source>
</evidence>
<keyword evidence="2" id="KW-0285">Flavoprotein</keyword>
<comment type="caution">
    <text evidence="8">The sequence shown here is derived from an EMBL/GenBank/DDBJ whole genome shotgun (WGS) entry which is preliminary data.</text>
</comment>
<dbReference type="RefSeq" id="WP_344513686.1">
    <property type="nucleotide sequence ID" value="NZ_BAAATU010000027.1"/>
</dbReference>
<dbReference type="EMBL" id="JBHSPU010000003">
    <property type="protein sequence ID" value="MFC5912580.1"/>
    <property type="molecule type" value="Genomic_DNA"/>
</dbReference>
<dbReference type="InterPro" id="IPR023753">
    <property type="entry name" value="FAD/NAD-binding_dom"/>
</dbReference>
<dbReference type="PANTHER" id="PTHR43706:SF45">
    <property type="entry name" value="NADH DEHYDROGENASE-LIKE PROTEIN RV1812C"/>
    <property type="match status" value="1"/>
</dbReference>
<dbReference type="Gene3D" id="3.50.50.100">
    <property type="match status" value="1"/>
</dbReference>
<gene>
    <name evidence="8" type="ORF">ACFP1B_03880</name>
</gene>
<keyword evidence="5" id="KW-0520">NAD</keyword>
<evidence type="ECO:0000256" key="4">
    <source>
        <dbReference type="ARBA" id="ARBA00023002"/>
    </source>
</evidence>
<dbReference type="Pfam" id="PF07992">
    <property type="entry name" value="Pyr_redox_2"/>
    <property type="match status" value="1"/>
</dbReference>
<protein>
    <submittedName>
        <fullName evidence="8">NAD(P)/FAD-dependent oxidoreductase</fullName>
        <ecNumber evidence="8">1.6.5.-</ecNumber>
    </submittedName>
</protein>
<evidence type="ECO:0000313" key="9">
    <source>
        <dbReference type="Proteomes" id="UP001596200"/>
    </source>
</evidence>
<keyword evidence="3" id="KW-0274">FAD</keyword>
<dbReference type="PRINTS" id="PR00368">
    <property type="entry name" value="FADPNR"/>
</dbReference>
<comment type="similarity">
    <text evidence="1">Belongs to the NADH dehydrogenase family.</text>
</comment>
<dbReference type="Proteomes" id="UP001596200">
    <property type="component" value="Unassembled WGS sequence"/>
</dbReference>
<dbReference type="SUPFAM" id="SSF51905">
    <property type="entry name" value="FAD/NAD(P)-binding domain"/>
    <property type="match status" value="2"/>
</dbReference>
<reference evidence="9" key="1">
    <citation type="journal article" date="2019" name="Int. J. Syst. Evol. Microbiol.">
        <title>The Global Catalogue of Microorganisms (GCM) 10K type strain sequencing project: providing services to taxonomists for standard genome sequencing and annotation.</title>
        <authorList>
            <consortium name="The Broad Institute Genomics Platform"/>
            <consortium name="The Broad Institute Genome Sequencing Center for Infectious Disease"/>
            <person name="Wu L."/>
            <person name="Ma J."/>
        </authorList>
    </citation>
    <scope>NUCLEOTIDE SEQUENCE [LARGE SCALE GENOMIC DNA]</scope>
    <source>
        <strain evidence="9">JCM 4147</strain>
    </source>
</reference>
<dbReference type="InterPro" id="IPR045024">
    <property type="entry name" value="NDH-2"/>
</dbReference>
<feature type="compositionally biased region" description="Low complexity" evidence="6">
    <location>
        <begin position="474"/>
        <end position="486"/>
    </location>
</feature>
<feature type="compositionally biased region" description="Pro residues" evidence="6">
    <location>
        <begin position="460"/>
        <end position="473"/>
    </location>
</feature>
<accession>A0ABW1GFG9</accession>
<name>A0ABW1GFG9_9ACTN</name>
<organism evidence="8 9">
    <name type="scientific">Streptomyces pulveraceus</name>
    <dbReference type="NCBI Taxonomy" id="68258"/>
    <lineage>
        <taxon>Bacteria</taxon>
        <taxon>Bacillati</taxon>
        <taxon>Actinomycetota</taxon>
        <taxon>Actinomycetes</taxon>
        <taxon>Kitasatosporales</taxon>
        <taxon>Streptomycetaceae</taxon>
        <taxon>Streptomyces</taxon>
    </lineage>
</organism>
<evidence type="ECO:0000256" key="5">
    <source>
        <dbReference type="ARBA" id="ARBA00023027"/>
    </source>
</evidence>
<dbReference type="GO" id="GO:0016491">
    <property type="term" value="F:oxidoreductase activity"/>
    <property type="evidence" value="ECO:0007669"/>
    <property type="project" value="UniProtKB-KW"/>
</dbReference>
<feature type="domain" description="FAD/NAD(P)-binding" evidence="7">
    <location>
        <begin position="17"/>
        <end position="352"/>
    </location>
</feature>
<keyword evidence="4 8" id="KW-0560">Oxidoreductase</keyword>
<sequence length="486" mass="51949">MASDSGGTPPGPPPGVRILVIGGGYVGMYTALRLQRKLKQRLRSGEAEIVVVTPEPYMTYQPFLPEAAAGSISPRHVVVPLRRVLAHCRIVIGEARSIDHGKRTATVTTLATGEDGTGAVEIPYDELVLAPGSVSRTLPVPGLADHGVGFKTVEEAIGLRNHVIEQMDIASATRDPAIRDAALTFVVVGGGYAGVEALAELEDMARYTSRYYHNIKAEDLKWILVEASGRILPEVGEEMGTYAIRELRGRNIDVRLDTRLESCEDRIAVLSDGSRFPTRTLVWTAGVKPAPVLAATDLPLDERGRIRCTAQLAVEGVAHAWSAGDAAAVPDLTAEEAGRTTAPNAQHAVRQAKVLAGNILASIAGEPLKEYRHGYAGSVASLGLHKGVAHVHGRKLKGRPAWLMHRTYHLSRVPTFNRKARVLAEWTLAGLFKREIVSLGSLEHPRAEFELAAGGRRPGPNGPPHPDGPPGPRRAPGSDGPPRSAG</sequence>
<dbReference type="PANTHER" id="PTHR43706">
    <property type="entry name" value="NADH DEHYDROGENASE"/>
    <property type="match status" value="1"/>
</dbReference>
<evidence type="ECO:0000313" key="8">
    <source>
        <dbReference type="EMBL" id="MFC5912580.1"/>
    </source>
</evidence>
<evidence type="ECO:0000256" key="6">
    <source>
        <dbReference type="SAM" id="MobiDB-lite"/>
    </source>
</evidence>
<feature type="region of interest" description="Disordered" evidence="6">
    <location>
        <begin position="448"/>
        <end position="486"/>
    </location>
</feature>